<accession>A0A7Y8R9P1</accession>
<proteinExistence type="predicted"/>
<dbReference type="EMBL" id="JBGBZA010000002">
    <property type="protein sequence ID" value="MEY9321272.1"/>
    <property type="molecule type" value="Genomic_DNA"/>
</dbReference>
<sequence length="91" mass="9791">MAAGWMISVGVVKDGKVRYVTYAVAMANQAEAVKASLAASGGEATIVNSELREAHLKGLGLKTGELVAIHDDRNDPLMSRTWRPVRPRDTN</sequence>
<organism evidence="1 3">
    <name type="scientific">Bradyrhizobium elkanii</name>
    <dbReference type="NCBI Taxonomy" id="29448"/>
    <lineage>
        <taxon>Bacteria</taxon>
        <taxon>Pseudomonadati</taxon>
        <taxon>Pseudomonadota</taxon>
        <taxon>Alphaproteobacteria</taxon>
        <taxon>Hyphomicrobiales</taxon>
        <taxon>Nitrobacteraceae</taxon>
        <taxon>Bradyrhizobium</taxon>
    </lineage>
</organism>
<gene>
    <name evidence="2" type="ORF">ABIF29_008071</name>
    <name evidence="1" type="ORF">JOH49_003364</name>
</gene>
<reference evidence="2 4" key="2">
    <citation type="submission" date="2024-07" db="EMBL/GenBank/DDBJ databases">
        <title>Genomic Encyclopedia of Type Strains, Phase V (KMG-V): Genome sequencing to study the core and pangenomes of soil and plant-associated prokaryotes.</title>
        <authorList>
            <person name="Whitman W."/>
        </authorList>
    </citation>
    <scope>NUCLEOTIDE SEQUENCE [LARGE SCALE GENOMIC DNA]</scope>
    <source>
        <strain evidence="2 4">USDA 415</strain>
    </source>
</reference>
<evidence type="ECO:0000313" key="2">
    <source>
        <dbReference type="EMBL" id="MEY9321272.1"/>
    </source>
</evidence>
<name>A0A7Y8R9P1_BRAEL</name>
<evidence type="ECO:0000313" key="4">
    <source>
        <dbReference type="Proteomes" id="UP001565471"/>
    </source>
</evidence>
<dbReference type="Proteomes" id="UP000673383">
    <property type="component" value="Unassembled WGS sequence"/>
</dbReference>
<comment type="caution">
    <text evidence="1">The sequence shown here is derived from an EMBL/GenBank/DDBJ whole genome shotgun (WGS) entry which is preliminary data.</text>
</comment>
<dbReference type="EMBL" id="JAFICZ010000001">
    <property type="protein sequence ID" value="MBP1293611.1"/>
    <property type="molecule type" value="Genomic_DNA"/>
</dbReference>
<evidence type="ECO:0000313" key="3">
    <source>
        <dbReference type="Proteomes" id="UP000673383"/>
    </source>
</evidence>
<dbReference type="RefSeq" id="WP_125459452.1">
    <property type="nucleotide sequence ID" value="NZ_BJNL01000124.1"/>
</dbReference>
<evidence type="ECO:0000313" key="1">
    <source>
        <dbReference type="EMBL" id="MBP1293611.1"/>
    </source>
</evidence>
<dbReference type="GeneID" id="92951259"/>
<protein>
    <submittedName>
        <fullName evidence="1">Uncharacterized protein</fullName>
    </submittedName>
</protein>
<dbReference type="Proteomes" id="UP001565471">
    <property type="component" value="Unassembled WGS sequence"/>
</dbReference>
<reference evidence="1" key="1">
    <citation type="submission" date="2021-02" db="EMBL/GenBank/DDBJ databases">
        <title>Genomic Encyclopedia of Type Strains, Phase IV (KMG-V): Genome sequencing to study the core and pangenomes of soil and plant-associated prokaryotes.</title>
        <authorList>
            <person name="Whitman W."/>
        </authorList>
    </citation>
    <scope>NUCLEOTIDE SEQUENCE</scope>
    <source>
        <strain evidence="1">USDA 406</strain>
    </source>
</reference>
<keyword evidence="4" id="KW-1185">Reference proteome</keyword>
<dbReference type="AlphaFoldDB" id="A0A7Y8R9P1"/>